<evidence type="ECO:0000256" key="6">
    <source>
        <dbReference type="ARBA" id="ARBA00023242"/>
    </source>
</evidence>
<evidence type="ECO:0000259" key="7">
    <source>
        <dbReference type="SMART" id="SM01168"/>
    </source>
</evidence>
<name>A0A6P7SIQ2_9MOLL</name>
<dbReference type="GO" id="GO:0005634">
    <property type="term" value="C:nucleus"/>
    <property type="evidence" value="ECO:0007669"/>
    <property type="project" value="UniProtKB-SubCell"/>
</dbReference>
<dbReference type="Pfam" id="PF08925">
    <property type="entry name" value="DUF1907"/>
    <property type="match status" value="1"/>
</dbReference>
<dbReference type="CDD" id="cd17298">
    <property type="entry name" value="DUF1907"/>
    <property type="match status" value="1"/>
</dbReference>
<keyword evidence="5" id="KW-0862">Zinc</keyword>
<gene>
    <name evidence="9" type="primary">LOC115213088</name>
</gene>
<dbReference type="GO" id="GO:0008270">
    <property type="term" value="F:zinc ion binding"/>
    <property type="evidence" value="ECO:0007669"/>
    <property type="project" value="TreeGrafter"/>
</dbReference>
<evidence type="ECO:0000256" key="2">
    <source>
        <dbReference type="ARBA" id="ARBA00011245"/>
    </source>
</evidence>
<dbReference type="SUPFAM" id="SSF117856">
    <property type="entry name" value="AF0104/ALDC/Ptd012-like"/>
    <property type="match status" value="1"/>
</dbReference>
<dbReference type="SMART" id="SM01168">
    <property type="entry name" value="DUF1907"/>
    <property type="match status" value="1"/>
</dbReference>
<dbReference type="GO" id="GO:0016788">
    <property type="term" value="F:hydrolase activity, acting on ester bonds"/>
    <property type="evidence" value="ECO:0007669"/>
    <property type="project" value="TreeGrafter"/>
</dbReference>
<evidence type="ECO:0000256" key="1">
    <source>
        <dbReference type="ARBA" id="ARBA00004123"/>
    </source>
</evidence>
<keyword evidence="8" id="KW-1185">Reference proteome</keyword>
<evidence type="ECO:0000313" key="8">
    <source>
        <dbReference type="Proteomes" id="UP000515154"/>
    </source>
</evidence>
<evidence type="ECO:0000256" key="5">
    <source>
        <dbReference type="ARBA" id="ARBA00022833"/>
    </source>
</evidence>
<feature type="domain" description="DUF1907" evidence="7">
    <location>
        <begin position="26"/>
        <end position="302"/>
    </location>
</feature>
<dbReference type="AlphaFoldDB" id="A0A6P7SIQ2"/>
<comment type="subcellular location">
    <subcellularLocation>
        <location evidence="1">Nucleus</location>
    </subcellularLocation>
</comment>
<proteinExistence type="predicted"/>
<accession>A0A6P7SIQ2</accession>
<dbReference type="RefSeq" id="XP_029637868.1">
    <property type="nucleotide sequence ID" value="XM_029782008.2"/>
</dbReference>
<protein>
    <submittedName>
        <fullName evidence="9">Ester hydrolase C11orf54 homolog</fullName>
    </submittedName>
</protein>
<dbReference type="KEGG" id="osn:115213088"/>
<evidence type="ECO:0000256" key="3">
    <source>
        <dbReference type="ARBA" id="ARBA00022723"/>
    </source>
</evidence>
<organism evidence="8 9">
    <name type="scientific">Octopus sinensis</name>
    <name type="common">East Asian common octopus</name>
    <dbReference type="NCBI Taxonomy" id="2607531"/>
    <lineage>
        <taxon>Eukaryota</taxon>
        <taxon>Metazoa</taxon>
        <taxon>Spiralia</taxon>
        <taxon>Lophotrochozoa</taxon>
        <taxon>Mollusca</taxon>
        <taxon>Cephalopoda</taxon>
        <taxon>Coleoidea</taxon>
        <taxon>Octopodiformes</taxon>
        <taxon>Octopoda</taxon>
        <taxon>Incirrata</taxon>
        <taxon>Octopodidae</taxon>
        <taxon>Octopus</taxon>
    </lineage>
</organism>
<keyword evidence="3" id="KW-0479">Metal-binding</keyword>
<evidence type="ECO:0000313" key="9">
    <source>
        <dbReference type="RefSeq" id="XP_029637868.1"/>
    </source>
</evidence>
<dbReference type="PANTHER" id="PTHR13204:SF1">
    <property type="entry name" value="ESTER HYDROLASE C11ORF54"/>
    <property type="match status" value="1"/>
</dbReference>
<evidence type="ECO:0000256" key="4">
    <source>
        <dbReference type="ARBA" id="ARBA00022801"/>
    </source>
</evidence>
<dbReference type="PANTHER" id="PTHR13204">
    <property type="entry name" value="PTD012 PROTEIN"/>
    <property type="match status" value="1"/>
</dbReference>
<sequence length="314" mass="34740">MAEELSDPPSIKLPLKVPDEAELVSVLSKGLLKYFHDVSVNIVDCPDLREKPFQLAAEGICGNPCLADIGGPPFLLPTVHKEKIYNIKTIAEISGQQDGFFIGAGAGPAHLVGVNSEMMCNVNLNKPDGCQTYIAKVDPENGCFNLKQIEHPSFMLMANLLCCEGKRGKVIEVKASKRIGDDNFPTAIRKTLKSKYGSEPVALGGLFVMENGKAKLHIMPDFSCKPINNVTELDNWLRFYEANAPLVCLGVLISHDPDLDLREEHFHCFSPHGQGGHYHYDVTPEEVSYRAYFSVAKTLYRIDKPEHPLNFGKD</sequence>
<dbReference type="Proteomes" id="UP000515154">
    <property type="component" value="Linkage group LG6"/>
</dbReference>
<keyword evidence="4 9" id="KW-0378">Hydrolase</keyword>
<dbReference type="InterPro" id="IPR015021">
    <property type="entry name" value="C11orf54_DUF1907"/>
</dbReference>
<keyword evidence="6" id="KW-0539">Nucleus</keyword>
<reference evidence="9" key="1">
    <citation type="submission" date="2025-08" db="UniProtKB">
        <authorList>
            <consortium name="RefSeq"/>
        </authorList>
    </citation>
    <scope>IDENTIFICATION</scope>
</reference>
<comment type="subunit">
    <text evidence="2">Monomer.</text>
</comment>